<keyword evidence="4 7" id="KW-0067">ATP-binding</keyword>
<dbReference type="InterPro" id="IPR027417">
    <property type="entry name" value="P-loop_NTPase"/>
</dbReference>
<evidence type="ECO:0000313" key="8">
    <source>
        <dbReference type="Proteomes" id="UP000184731"/>
    </source>
</evidence>
<dbReference type="InterPro" id="IPR003439">
    <property type="entry name" value="ABC_transporter-like_ATP-bd"/>
</dbReference>
<dbReference type="OrthoDB" id="5291058at2"/>
<dbReference type="InterPro" id="IPR017871">
    <property type="entry name" value="ABC_transporter-like_CS"/>
</dbReference>
<dbReference type="PIRSF" id="PIRSF039137">
    <property type="entry name" value="ABC_branched_ATPase"/>
    <property type="match status" value="1"/>
</dbReference>
<evidence type="ECO:0000256" key="5">
    <source>
        <dbReference type="ARBA" id="ARBA00022970"/>
    </source>
</evidence>
<keyword evidence="3" id="KW-0547">Nucleotide-binding</keyword>
<keyword evidence="2" id="KW-0813">Transport</keyword>
<dbReference type="PANTHER" id="PTHR43820">
    <property type="entry name" value="HIGH-AFFINITY BRANCHED-CHAIN AMINO ACID TRANSPORT ATP-BINDING PROTEIN LIVF"/>
    <property type="match status" value="1"/>
</dbReference>
<keyword evidence="5" id="KW-0029">Amino-acid transport</keyword>
<dbReference type="STRING" id="1915309.AXG55_04175"/>
<dbReference type="GO" id="GO:0005524">
    <property type="term" value="F:ATP binding"/>
    <property type="evidence" value="ECO:0007669"/>
    <property type="project" value="UniProtKB-KW"/>
</dbReference>
<comment type="similarity">
    <text evidence="1">Belongs to the ABC transporter superfamily.</text>
</comment>
<dbReference type="GO" id="GO:0015658">
    <property type="term" value="F:branched-chain amino acid transmembrane transporter activity"/>
    <property type="evidence" value="ECO:0007669"/>
    <property type="project" value="InterPro"/>
</dbReference>
<name>A0A1L4CYV3_9BACT</name>
<dbReference type="RefSeq" id="WP_148696867.1">
    <property type="nucleotide sequence ID" value="NZ_CP017834.1"/>
</dbReference>
<dbReference type="PROSITE" id="PS50893">
    <property type="entry name" value="ABC_TRANSPORTER_2"/>
    <property type="match status" value="1"/>
</dbReference>
<dbReference type="InterPro" id="IPR052156">
    <property type="entry name" value="BCAA_Transport_ATP-bd_LivF"/>
</dbReference>
<proteinExistence type="inferred from homology"/>
<accession>A0A1L4CYV3</accession>
<protein>
    <submittedName>
        <fullName evidence="7">ABC transporter ATP-binding protein</fullName>
    </submittedName>
</protein>
<dbReference type="EMBL" id="CP017834">
    <property type="protein sequence ID" value="APJ03143.1"/>
    <property type="molecule type" value="Genomic_DNA"/>
</dbReference>
<dbReference type="GO" id="GO:0015807">
    <property type="term" value="P:L-amino acid transport"/>
    <property type="evidence" value="ECO:0007669"/>
    <property type="project" value="TreeGrafter"/>
</dbReference>
<dbReference type="InterPro" id="IPR003593">
    <property type="entry name" value="AAA+_ATPase"/>
</dbReference>
<reference evidence="7 8" key="1">
    <citation type="submission" date="2016-10" db="EMBL/GenBank/DDBJ databases">
        <title>Silvanigrella aquatica sp. nov., isolated from a freshwater lake located in the Black Forest, Germany, description of Silvanigrellaceae fam. nov., Silvanigrellales ord. nov., reclassification of the order Bdellovibrionales in the class Oligoflexia, reclassification of the families Bacteriovoracaceae and Halobacteriovoraceae in the new order Bacteriovoracales ord. nov., and reclassification of the family Pseudobacteriovoracaceae in the order Oligoflexiales.</title>
        <authorList>
            <person name="Hahn M.W."/>
            <person name="Schmidt J."/>
            <person name="Koll U."/>
            <person name="Rohde M."/>
            <person name="Verbag S."/>
            <person name="Pitt A."/>
            <person name="Nakai R."/>
            <person name="Naganuma T."/>
            <person name="Lang E."/>
        </authorList>
    </citation>
    <scope>NUCLEOTIDE SEQUENCE [LARGE SCALE GENOMIC DNA]</scope>
    <source>
        <strain evidence="7 8">MWH-Nonnen-W8red</strain>
    </source>
</reference>
<evidence type="ECO:0000256" key="2">
    <source>
        <dbReference type="ARBA" id="ARBA00022448"/>
    </source>
</evidence>
<evidence type="ECO:0000313" key="7">
    <source>
        <dbReference type="EMBL" id="APJ03143.1"/>
    </source>
</evidence>
<dbReference type="PROSITE" id="PS00211">
    <property type="entry name" value="ABC_TRANSPORTER_1"/>
    <property type="match status" value="1"/>
</dbReference>
<evidence type="ECO:0000259" key="6">
    <source>
        <dbReference type="PROSITE" id="PS50893"/>
    </source>
</evidence>
<dbReference type="Pfam" id="PF00005">
    <property type="entry name" value="ABC_tran"/>
    <property type="match status" value="1"/>
</dbReference>
<keyword evidence="8" id="KW-1185">Reference proteome</keyword>
<dbReference type="PANTHER" id="PTHR43820:SF4">
    <property type="entry name" value="HIGH-AFFINITY BRANCHED-CHAIN AMINO ACID TRANSPORT ATP-BINDING PROTEIN LIVF"/>
    <property type="match status" value="1"/>
</dbReference>
<dbReference type="InterPro" id="IPR030660">
    <property type="entry name" value="ABC_branched_ATPase_LivF/BraG"/>
</dbReference>
<dbReference type="AlphaFoldDB" id="A0A1L4CYV3"/>
<feature type="domain" description="ABC transporter" evidence="6">
    <location>
        <begin position="2"/>
        <end position="235"/>
    </location>
</feature>
<dbReference type="SUPFAM" id="SSF52540">
    <property type="entry name" value="P-loop containing nucleoside triphosphate hydrolases"/>
    <property type="match status" value="1"/>
</dbReference>
<dbReference type="SMART" id="SM00382">
    <property type="entry name" value="AAA"/>
    <property type="match status" value="1"/>
</dbReference>
<evidence type="ECO:0000256" key="3">
    <source>
        <dbReference type="ARBA" id="ARBA00022741"/>
    </source>
</evidence>
<evidence type="ECO:0000256" key="4">
    <source>
        <dbReference type="ARBA" id="ARBA00022840"/>
    </source>
</evidence>
<evidence type="ECO:0000256" key="1">
    <source>
        <dbReference type="ARBA" id="ARBA00005417"/>
    </source>
</evidence>
<dbReference type="Proteomes" id="UP000184731">
    <property type="component" value="Chromosome"/>
</dbReference>
<dbReference type="KEGG" id="saqi:AXG55_04175"/>
<dbReference type="Gene3D" id="3.40.50.300">
    <property type="entry name" value="P-loop containing nucleotide triphosphate hydrolases"/>
    <property type="match status" value="1"/>
</dbReference>
<gene>
    <name evidence="7" type="ORF">AXG55_04175</name>
</gene>
<sequence length="235" mass="25861">MLLVENLSVNYGAIQALKGIHVEVFEGEIVSLVGSNGAGKTTFLRTLSGLIKPNTGQIHFLKKNITQLPTHEIVSLGVSQSPEGRMVFPDMTIKENLIMGCYCFNYSKAEIQNNIDRMVTWFPRLGERMSQKAILLSGGEQQMLAIARALMAKPKLLLLDEPSLGIAPIVVQQIFKIIVELNREGVTILLAEQNARLALKISHRAYVLELGALLKQGKASSLLHDKDVQRAYLGG</sequence>
<dbReference type="CDD" id="cd03224">
    <property type="entry name" value="ABC_TM1139_LivF_branched"/>
    <property type="match status" value="1"/>
</dbReference>
<dbReference type="GO" id="GO:0016887">
    <property type="term" value="F:ATP hydrolysis activity"/>
    <property type="evidence" value="ECO:0007669"/>
    <property type="project" value="InterPro"/>
</dbReference>
<organism evidence="7 8">
    <name type="scientific">Silvanigrella aquatica</name>
    <dbReference type="NCBI Taxonomy" id="1915309"/>
    <lineage>
        <taxon>Bacteria</taxon>
        <taxon>Pseudomonadati</taxon>
        <taxon>Bdellovibrionota</taxon>
        <taxon>Oligoflexia</taxon>
        <taxon>Silvanigrellales</taxon>
        <taxon>Silvanigrellaceae</taxon>
        <taxon>Silvanigrella</taxon>
    </lineage>
</organism>